<gene>
    <name evidence="2" type="ORF">MNBD_GAMMA14-1607</name>
</gene>
<proteinExistence type="predicted"/>
<dbReference type="Pfam" id="PF25559">
    <property type="entry name" value="DUF7931"/>
    <property type="match status" value="1"/>
</dbReference>
<accession>A0A3B0Z8B1</accession>
<reference evidence="2" key="1">
    <citation type="submission" date="2018-06" db="EMBL/GenBank/DDBJ databases">
        <authorList>
            <person name="Zhirakovskaya E."/>
        </authorList>
    </citation>
    <scope>NUCLEOTIDE SEQUENCE</scope>
</reference>
<organism evidence="2">
    <name type="scientific">hydrothermal vent metagenome</name>
    <dbReference type="NCBI Taxonomy" id="652676"/>
    <lineage>
        <taxon>unclassified sequences</taxon>
        <taxon>metagenomes</taxon>
        <taxon>ecological metagenomes</taxon>
    </lineage>
</organism>
<feature type="domain" description="DUF7931" evidence="1">
    <location>
        <begin position="28"/>
        <end position="174"/>
    </location>
</feature>
<evidence type="ECO:0000313" key="2">
    <source>
        <dbReference type="EMBL" id="VAW76926.1"/>
    </source>
</evidence>
<dbReference type="EMBL" id="UOFM01000200">
    <property type="protein sequence ID" value="VAW76926.1"/>
    <property type="molecule type" value="Genomic_DNA"/>
</dbReference>
<evidence type="ECO:0000259" key="1">
    <source>
        <dbReference type="Pfam" id="PF25559"/>
    </source>
</evidence>
<dbReference type="InterPro" id="IPR057691">
    <property type="entry name" value="DUF7931"/>
</dbReference>
<protein>
    <recommendedName>
        <fullName evidence="1">DUF7931 domain-containing protein</fullName>
    </recommendedName>
</protein>
<dbReference type="AlphaFoldDB" id="A0A3B0Z8B1"/>
<sequence length="176" mass="20811">MKNEKNFQRFVKLRLGLSDFDIELGSREDAEHASNLMTEQAQDTLDILSRNLDPALYEQTAFLNNLSRLCVRNRKARIRFLVQQPADAVKRCQRLLELARKLSSSIELRQPHADYRQHNEAFLVADRCGLIYRKLSDRYEGTANFYAPVEAQRKTDFFTEVWDRSEIHPEFRRLYL</sequence>
<name>A0A3B0Z8B1_9ZZZZ</name>